<dbReference type="InterPro" id="IPR021139">
    <property type="entry name" value="NYN"/>
</dbReference>
<evidence type="ECO:0000259" key="1">
    <source>
        <dbReference type="Pfam" id="PF01936"/>
    </source>
</evidence>
<evidence type="ECO:0000313" key="2">
    <source>
        <dbReference type="EMBL" id="AEF04902.1"/>
    </source>
</evidence>
<dbReference type="CDD" id="cd18722">
    <property type="entry name" value="PIN_NicB-like"/>
    <property type="match status" value="1"/>
</dbReference>
<reference evidence="2 3" key="1">
    <citation type="journal article" date="2011" name="J. Bacteriol.">
        <title>Complete genome sequence of the polycyclic aromatic hydrocarbon-degrading bacterium Alteromonas sp. strain SN2.</title>
        <authorList>
            <person name="Jin H.M."/>
            <person name="Jeong H."/>
            <person name="Moon E.J."/>
            <person name="Math R.K."/>
            <person name="Lee K."/>
            <person name="Kim H.J."/>
            <person name="Jeon C.O."/>
            <person name="Oh T.K."/>
            <person name="Kim J.F."/>
        </authorList>
    </citation>
    <scope>NUCLEOTIDE SEQUENCE [LARGE SCALE GENOMIC DNA]</scope>
    <source>
        <strain evidence="3">JCM 17741 / KACC 18427 / KCTC 11700BP / SN2</strain>
    </source>
</reference>
<dbReference type="KEGG" id="alt:ambt_16985"/>
<feature type="domain" description="NYN" evidence="1">
    <location>
        <begin position="177"/>
        <end position="226"/>
    </location>
</feature>
<protein>
    <recommendedName>
        <fullName evidence="1">NYN domain-containing protein</fullName>
    </recommendedName>
</protein>
<dbReference type="EMBL" id="CP002339">
    <property type="protein sequence ID" value="AEF04902.1"/>
    <property type="molecule type" value="Genomic_DNA"/>
</dbReference>
<dbReference type="Gene3D" id="3.40.50.1010">
    <property type="entry name" value="5'-nuclease"/>
    <property type="match status" value="1"/>
</dbReference>
<dbReference type="GO" id="GO:0004540">
    <property type="term" value="F:RNA nuclease activity"/>
    <property type="evidence" value="ECO:0007669"/>
    <property type="project" value="InterPro"/>
</dbReference>
<accession>F5Z5H6</accession>
<sequence length="273" mass="31767">MFEFLVNIRSPELFAFRDKMNKKIAFFIDGGYFIKRMKFYYRKYFNGCGVDLTPQIVVKVLYTFIKRHRDSLERQDLYRIYYYDAPPFDGQYREAVPKLEHRASNGTPSTKNFKTDPSTIFQQELHSSLKKSRKLALRMGKLSKAKRWIMDERAQKSILTGEKDINELVPEDFYLDVKQKGVDTRIGIDITTVTLRKFADTIVLIASDADFVPAAKLARTHGVDVVLDPMHGDVDQDLQLHIDGKKSYDIVHLLSECLAVRPTTTPNWWNENR</sequence>
<dbReference type="HOGENOM" id="CLU_085023_0_0_6"/>
<organism evidence="2 3">
    <name type="scientific">Alteromonas naphthalenivorans</name>
    <dbReference type="NCBI Taxonomy" id="715451"/>
    <lineage>
        <taxon>Bacteria</taxon>
        <taxon>Pseudomonadati</taxon>
        <taxon>Pseudomonadota</taxon>
        <taxon>Gammaproteobacteria</taxon>
        <taxon>Alteromonadales</taxon>
        <taxon>Alteromonadaceae</taxon>
        <taxon>Alteromonas/Salinimonas group</taxon>
        <taxon>Alteromonas</taxon>
    </lineage>
</organism>
<name>F5Z5H6_ALTNA</name>
<keyword evidence="3" id="KW-1185">Reference proteome</keyword>
<proteinExistence type="predicted"/>
<dbReference type="AlphaFoldDB" id="F5Z5H6"/>
<dbReference type="eggNOG" id="COG1432">
    <property type="taxonomic scope" value="Bacteria"/>
</dbReference>
<dbReference type="RefSeq" id="WP_013785823.1">
    <property type="nucleotide sequence ID" value="NC_015554.1"/>
</dbReference>
<dbReference type="Pfam" id="PF01936">
    <property type="entry name" value="NYN"/>
    <property type="match status" value="1"/>
</dbReference>
<dbReference type="Proteomes" id="UP000000683">
    <property type="component" value="Chromosome"/>
</dbReference>
<evidence type="ECO:0000313" key="3">
    <source>
        <dbReference type="Proteomes" id="UP000000683"/>
    </source>
</evidence>
<gene>
    <name evidence="2" type="ordered locus">ambt_16985</name>
</gene>